<accession>A0A9E7KMZ6</accession>
<protein>
    <submittedName>
        <fullName evidence="2">Uncharacterized protein</fullName>
    </submittedName>
</protein>
<name>A0A9E7KMZ6_9LILI</name>
<keyword evidence="3" id="KW-1185">Reference proteome</keyword>
<organism evidence="2 3">
    <name type="scientific">Musa troglodytarum</name>
    <name type="common">fe'i banana</name>
    <dbReference type="NCBI Taxonomy" id="320322"/>
    <lineage>
        <taxon>Eukaryota</taxon>
        <taxon>Viridiplantae</taxon>
        <taxon>Streptophyta</taxon>
        <taxon>Embryophyta</taxon>
        <taxon>Tracheophyta</taxon>
        <taxon>Spermatophyta</taxon>
        <taxon>Magnoliopsida</taxon>
        <taxon>Liliopsida</taxon>
        <taxon>Zingiberales</taxon>
        <taxon>Musaceae</taxon>
        <taxon>Musa</taxon>
    </lineage>
</organism>
<dbReference type="EMBL" id="CP097510">
    <property type="protein sequence ID" value="URE27188.1"/>
    <property type="molecule type" value="Genomic_DNA"/>
</dbReference>
<dbReference type="Proteomes" id="UP001055439">
    <property type="component" value="Chromosome 8"/>
</dbReference>
<evidence type="ECO:0000256" key="1">
    <source>
        <dbReference type="SAM" id="MobiDB-lite"/>
    </source>
</evidence>
<dbReference type="AlphaFoldDB" id="A0A9E7KMZ6"/>
<gene>
    <name evidence="2" type="ORF">MUK42_34303</name>
</gene>
<evidence type="ECO:0000313" key="3">
    <source>
        <dbReference type="Proteomes" id="UP001055439"/>
    </source>
</evidence>
<evidence type="ECO:0000313" key="2">
    <source>
        <dbReference type="EMBL" id="URE27188.1"/>
    </source>
</evidence>
<reference evidence="2" key="1">
    <citation type="submission" date="2022-05" db="EMBL/GenBank/DDBJ databases">
        <title>The Musa troglodytarum L. genome provides insights into the mechanism of non-climacteric behaviour and enrichment of carotenoids.</title>
        <authorList>
            <person name="Wang J."/>
        </authorList>
    </citation>
    <scope>NUCLEOTIDE SEQUENCE</scope>
    <source>
        <tissue evidence="2">Leaf</tissue>
    </source>
</reference>
<dbReference type="OrthoDB" id="754232at2759"/>
<sequence length="219" mass="23912">MMAESAPPKCASNPMKSDERASDVGCLQRNRKGKPKQQQTCRFSEDVCKGTGRANPSSMSDSVRMWDVCKGTGRANPSSMSDSVRMWDACKGTGRANPSSMSDSIRMWDVCKGTGRANPSGMSDSVQIFSFSIIFGNDKTTENCSGFVTRPAGMIRGDKVYACCRGKQNFATLCYSDGRSSGRELEEQISFKSSKVLSFEISSKSFKLGASDENTWRSL</sequence>
<feature type="region of interest" description="Disordered" evidence="1">
    <location>
        <begin position="1"/>
        <end position="39"/>
    </location>
</feature>
<proteinExistence type="predicted"/>